<dbReference type="EMBL" id="JAFREM010000012">
    <property type="protein sequence ID" value="MBO1305963.1"/>
    <property type="molecule type" value="Genomic_DNA"/>
</dbReference>
<dbReference type="RefSeq" id="WP_207672895.1">
    <property type="nucleotide sequence ID" value="NZ_JAFREM010000012.1"/>
</dbReference>
<dbReference type="InterPro" id="IPR032834">
    <property type="entry name" value="NatK-like_C"/>
</dbReference>
<dbReference type="Gene3D" id="3.30.565.10">
    <property type="entry name" value="Histidine kinase-like ATPase, C-terminal domain"/>
    <property type="match status" value="1"/>
</dbReference>
<comment type="caution">
    <text evidence="3">The sequence shown here is derived from an EMBL/GenBank/DDBJ whole genome shotgun (WGS) entry which is preliminary data.</text>
</comment>
<organism evidence="3 4">
    <name type="scientific">Candidatus Enterococcus moelleringii</name>
    <dbReference type="NCBI Taxonomy" id="2815325"/>
    <lineage>
        <taxon>Bacteria</taxon>
        <taxon>Bacillati</taxon>
        <taxon>Bacillota</taxon>
        <taxon>Bacilli</taxon>
        <taxon>Lactobacillales</taxon>
        <taxon>Enterococcaceae</taxon>
        <taxon>Enterococcus</taxon>
    </lineage>
</organism>
<reference evidence="3 4" key="1">
    <citation type="submission" date="2021-03" db="EMBL/GenBank/DDBJ databases">
        <title>Enterococcal diversity collection.</title>
        <authorList>
            <person name="Gilmore M.S."/>
            <person name="Schwartzman J."/>
            <person name="Van Tyne D."/>
            <person name="Martin M."/>
            <person name="Earl A.M."/>
            <person name="Manson A.L."/>
            <person name="Straub T."/>
            <person name="Salamzade R."/>
            <person name="Saavedra J."/>
            <person name="Lebreton F."/>
            <person name="Prichula J."/>
            <person name="Schaufler K."/>
            <person name="Gaca A."/>
            <person name="Sgardioli B."/>
            <person name="Wagenaar J."/>
            <person name="Strong T."/>
        </authorList>
    </citation>
    <scope>NUCLEOTIDE SEQUENCE [LARGE SCALE GENOMIC DNA]</scope>
    <source>
        <strain evidence="3 4">669A</strain>
    </source>
</reference>
<feature type="transmembrane region" description="Helical" evidence="1">
    <location>
        <begin position="20"/>
        <end position="36"/>
    </location>
</feature>
<feature type="transmembrane region" description="Helical" evidence="1">
    <location>
        <begin position="119"/>
        <end position="136"/>
    </location>
</feature>
<feature type="transmembrane region" description="Helical" evidence="1">
    <location>
        <begin position="148"/>
        <end position="169"/>
    </location>
</feature>
<sequence length="396" mass="45457">MSFFTEIGADGWMTERANNILMVIMIIGEIVFYLYLNRGISLRGISGFFVAEMLLAVFGGFSNLFVGRAIDHFDLTFPWPAFLNHNIVMPIFYLIFIKLLRSVDLAPFIDSLFETRKRAVLATISFLALAYLDRFIEFLAPEFTEEYPFAHNFFIFILVCFLMIFCAFYKNARLRIAEQEATLLQQESYVKSLETIQRDMRTLQHDYKNILSGLYLQSEEGKTEEIKSYLSQTLGQLDENVTNKIKETTHLSNIKVSAVKSMVLTKLAAMEQQGIQCNLEVSGPIKEINMDLNDFVRCLGILLDNAIEEVQQLQADAAKLDVILSNEAEDLTVIVKNPTREKPKIHQIWQEGFSTKGDNRGLGLFSYQRILDKYQHVSKQTIAKDNEFVQILTIRN</sequence>
<feature type="domain" description="Sensor histidine kinase NatK-like C-terminal" evidence="2">
    <location>
        <begin position="290"/>
        <end position="394"/>
    </location>
</feature>
<keyword evidence="1" id="KW-0812">Transmembrane</keyword>
<gene>
    <name evidence="3" type="ORF">JZO70_07315</name>
</gene>
<name>A0ABS3L8L5_9ENTE</name>
<dbReference type="PANTHER" id="PTHR40448:SF1">
    <property type="entry name" value="TWO-COMPONENT SENSOR HISTIDINE KINASE"/>
    <property type="match status" value="1"/>
</dbReference>
<evidence type="ECO:0000256" key="1">
    <source>
        <dbReference type="SAM" id="Phobius"/>
    </source>
</evidence>
<keyword evidence="4" id="KW-1185">Reference proteome</keyword>
<feature type="transmembrane region" description="Helical" evidence="1">
    <location>
        <begin position="48"/>
        <end position="70"/>
    </location>
</feature>
<dbReference type="SUPFAM" id="SSF55874">
    <property type="entry name" value="ATPase domain of HSP90 chaperone/DNA topoisomerase II/histidine kinase"/>
    <property type="match status" value="1"/>
</dbReference>
<evidence type="ECO:0000259" key="2">
    <source>
        <dbReference type="Pfam" id="PF14501"/>
    </source>
</evidence>
<dbReference type="Pfam" id="PF14501">
    <property type="entry name" value="HATPase_c_5"/>
    <property type="match status" value="1"/>
</dbReference>
<protein>
    <submittedName>
        <fullName evidence="3">GHKL domain-containing protein</fullName>
    </submittedName>
</protein>
<evidence type="ECO:0000313" key="3">
    <source>
        <dbReference type="EMBL" id="MBO1305963.1"/>
    </source>
</evidence>
<feature type="transmembrane region" description="Helical" evidence="1">
    <location>
        <begin position="82"/>
        <end position="99"/>
    </location>
</feature>
<evidence type="ECO:0000313" key="4">
    <source>
        <dbReference type="Proteomes" id="UP000664601"/>
    </source>
</evidence>
<keyword evidence="1" id="KW-0472">Membrane</keyword>
<accession>A0ABS3L8L5</accession>
<proteinExistence type="predicted"/>
<dbReference type="PANTHER" id="PTHR40448">
    <property type="entry name" value="TWO-COMPONENT SENSOR HISTIDINE KINASE"/>
    <property type="match status" value="1"/>
</dbReference>
<dbReference type="Proteomes" id="UP000664601">
    <property type="component" value="Unassembled WGS sequence"/>
</dbReference>
<dbReference type="InterPro" id="IPR036890">
    <property type="entry name" value="HATPase_C_sf"/>
</dbReference>
<keyword evidence="1" id="KW-1133">Transmembrane helix</keyword>